<accession>A0A8J4U3J3</accession>
<name>A0A8J4U3J3_CLAMG</name>
<dbReference type="Proteomes" id="UP000727407">
    <property type="component" value="Unassembled WGS sequence"/>
</dbReference>
<gene>
    <name evidence="2" type="ORF">DAT39_020114</name>
</gene>
<comment type="caution">
    <text evidence="2">The sequence shown here is derived from an EMBL/GenBank/DDBJ whole genome shotgun (WGS) entry which is preliminary data.</text>
</comment>
<dbReference type="SUPFAM" id="SSF48371">
    <property type="entry name" value="ARM repeat"/>
    <property type="match status" value="1"/>
</dbReference>
<dbReference type="GO" id="GO:0000466">
    <property type="term" value="P:maturation of 5.8S rRNA from tricistronic rRNA transcript (SSU-rRNA, 5.8S rRNA, LSU-rRNA)"/>
    <property type="evidence" value="ECO:0007669"/>
    <property type="project" value="TreeGrafter"/>
</dbReference>
<feature type="domain" description="URB1 C-terminal" evidence="1">
    <location>
        <begin position="229"/>
        <end position="418"/>
    </location>
</feature>
<reference evidence="2" key="1">
    <citation type="submission" date="2020-07" db="EMBL/GenBank/DDBJ databases">
        <title>Clarias magur genome sequencing, assembly and annotation.</title>
        <authorList>
            <person name="Kushwaha B."/>
            <person name="Kumar R."/>
            <person name="Das P."/>
            <person name="Joshi C.G."/>
            <person name="Kumar D."/>
            <person name="Nagpure N.S."/>
            <person name="Pandey M."/>
            <person name="Agarwal S."/>
            <person name="Srivastava S."/>
            <person name="Singh M."/>
            <person name="Sahoo L."/>
            <person name="Jayasankar P."/>
            <person name="Meher P.K."/>
            <person name="Koringa P.G."/>
            <person name="Iquebal M.A."/>
            <person name="Das S.P."/>
            <person name="Bit A."/>
            <person name="Patnaik S."/>
            <person name="Patel N."/>
            <person name="Shah T.M."/>
            <person name="Hinsu A."/>
            <person name="Jena J.K."/>
        </authorList>
    </citation>
    <scope>NUCLEOTIDE SEQUENCE</scope>
    <source>
        <strain evidence="2">CIFAMagur01</strain>
        <tissue evidence="2">Testis</tissue>
    </source>
</reference>
<feature type="non-terminal residue" evidence="2">
    <location>
        <position position="1"/>
    </location>
</feature>
<dbReference type="AlphaFoldDB" id="A0A8J4U3J3"/>
<dbReference type="GO" id="GO:0000463">
    <property type="term" value="P:maturation of LSU-rRNA from tricistronic rRNA transcript (SSU-rRNA, 5.8S rRNA, LSU-rRNA)"/>
    <property type="evidence" value="ECO:0007669"/>
    <property type="project" value="TreeGrafter"/>
</dbReference>
<sequence length="757" mass="86873">YRYKDKMFLCTLNSLLEPVYGTVLTAQGLLPIETLHIMVTSHSLFLPTMLAPQDDPDISPYSKEALVTLLLTIVKKCPEVCKSNHFHVLLGAYGATLSHADQKMLLLLKEYEKNNSSLMEFQYLLWGHAAVEYHKARKSLGPSLWQQLSSEMLLDQLDGDRMLNTVAHFPLYRHFIPQANEEFTSKEEKDGSPDQMCLYDPSFLIHLFSYIVRPESVLDCRKFVCSHALGLTLVALSSYDYKMRAAAYHVLGSFYQHVESVHFKEKKQLLYLLDTLRNAIQKQNLRVSFMHATYVAKVAEQILRPEEHMYLVISKFLLGTQYVDLKRVPDFFRLFYSFDLEHKLEREWLLKVLEEGMKDKLCYELCEQQSIFHTLLGFCSSPLCDQPVQIQIINVLRETAYFTKASHDFSKGHGILTWILQLIERRNVDRRILAVVIGLLHTLWFSNLGKTDNRVQWSGKADMQINTSDKRLPFSLINDFLCTLLSVIRYLRTGVEPSDMESFLQTLDSVLKHHDTALNTNTDANWVHPQALSCSAALTLLHCWGTLACDATLLCCLQDVFKTHSIKVLYGAWQEDLQGTSHCKYEHKEKYVQSLMKCKPLLLSVLTHWKPWASLPNQSILTLNPATVPPPTSHLHPDKSVVTSTASTLIKWTLRTLSEMPFDESRTFATLKWLEKVLVPSEAIAKSLITDEAMRADLLRLYHQTCEFKVPEQSTFKLDTLQVFTTVMVHLLEVEKTLHPNVIKACLHSTTDDPVKK</sequence>
<dbReference type="PANTHER" id="PTHR13500">
    <property type="entry name" value="NUCLEOLAR PRERIBOSOMAL-ASSOCIATED PROTEIN 1"/>
    <property type="match status" value="1"/>
</dbReference>
<organism evidence="2 3">
    <name type="scientific">Clarias magur</name>
    <name type="common">Asian catfish</name>
    <name type="synonym">Macropteronotus magur</name>
    <dbReference type="NCBI Taxonomy" id="1594786"/>
    <lineage>
        <taxon>Eukaryota</taxon>
        <taxon>Metazoa</taxon>
        <taxon>Chordata</taxon>
        <taxon>Craniata</taxon>
        <taxon>Vertebrata</taxon>
        <taxon>Euteleostomi</taxon>
        <taxon>Actinopterygii</taxon>
        <taxon>Neopterygii</taxon>
        <taxon>Teleostei</taxon>
        <taxon>Ostariophysi</taxon>
        <taxon>Siluriformes</taxon>
        <taxon>Clariidae</taxon>
        <taxon>Clarias</taxon>
    </lineage>
</organism>
<dbReference type="InterPro" id="IPR016024">
    <property type="entry name" value="ARM-type_fold"/>
</dbReference>
<dbReference type="InterPro" id="IPR032436">
    <property type="entry name" value="URB1_C"/>
</dbReference>
<dbReference type="GO" id="GO:0005730">
    <property type="term" value="C:nucleolus"/>
    <property type="evidence" value="ECO:0007669"/>
    <property type="project" value="TreeGrafter"/>
</dbReference>
<keyword evidence="3" id="KW-1185">Reference proteome</keyword>
<dbReference type="Pfam" id="PF16201">
    <property type="entry name" value="NopRA1"/>
    <property type="match status" value="1"/>
</dbReference>
<protein>
    <submittedName>
        <fullName evidence="2">Nucleolar pre-ribosomal-associated protein 1 isoform X2</fullName>
    </submittedName>
</protein>
<feature type="non-terminal residue" evidence="2">
    <location>
        <position position="757"/>
    </location>
</feature>
<dbReference type="InterPro" id="IPR039844">
    <property type="entry name" value="URB1"/>
</dbReference>
<dbReference type="EMBL" id="QNUK01000713">
    <property type="protein sequence ID" value="KAF5890184.1"/>
    <property type="molecule type" value="Genomic_DNA"/>
</dbReference>
<evidence type="ECO:0000313" key="3">
    <source>
        <dbReference type="Proteomes" id="UP000727407"/>
    </source>
</evidence>
<dbReference type="OrthoDB" id="72892at2759"/>
<dbReference type="PANTHER" id="PTHR13500:SF0">
    <property type="entry name" value="NUCLEOLAR PRE-RIBOSOMAL-ASSOCIATED PROTEIN 1"/>
    <property type="match status" value="1"/>
</dbReference>
<proteinExistence type="predicted"/>
<evidence type="ECO:0000313" key="2">
    <source>
        <dbReference type="EMBL" id="KAF5890184.1"/>
    </source>
</evidence>
<evidence type="ECO:0000259" key="1">
    <source>
        <dbReference type="Pfam" id="PF16201"/>
    </source>
</evidence>